<keyword evidence="2" id="KW-1185">Reference proteome</keyword>
<comment type="caution">
    <text evidence="1">The sequence shown here is derived from an EMBL/GenBank/DDBJ whole genome shotgun (WGS) entry which is preliminary data.</text>
</comment>
<evidence type="ECO:0000313" key="2">
    <source>
        <dbReference type="Proteomes" id="UP000242687"/>
    </source>
</evidence>
<proteinExistence type="predicted"/>
<dbReference type="EMBL" id="PGFJ01000002">
    <property type="protein sequence ID" value="PJJ79692.1"/>
    <property type="molecule type" value="Genomic_DNA"/>
</dbReference>
<dbReference type="Proteomes" id="UP000242687">
    <property type="component" value="Unassembled WGS sequence"/>
</dbReference>
<dbReference type="RefSeq" id="WP_262497433.1">
    <property type="nucleotide sequence ID" value="NZ_PGFJ01000002.1"/>
</dbReference>
<name>A0A2H9VMY3_9SPHI</name>
<reference evidence="1 2" key="1">
    <citation type="submission" date="2017-11" db="EMBL/GenBank/DDBJ databases">
        <title>Genomic Encyclopedia of Archaeal and Bacterial Type Strains, Phase II (KMG-II): From Individual Species to Whole Genera.</title>
        <authorList>
            <person name="Goeker M."/>
        </authorList>
    </citation>
    <scope>NUCLEOTIDE SEQUENCE [LARGE SCALE GENOMIC DNA]</scope>
    <source>
        <strain evidence="1 2">DSM 28175</strain>
    </source>
</reference>
<organism evidence="1 2">
    <name type="scientific">Mucilaginibacter auburnensis</name>
    <dbReference type="NCBI Taxonomy" id="1457233"/>
    <lineage>
        <taxon>Bacteria</taxon>
        <taxon>Pseudomonadati</taxon>
        <taxon>Bacteroidota</taxon>
        <taxon>Sphingobacteriia</taxon>
        <taxon>Sphingobacteriales</taxon>
        <taxon>Sphingobacteriaceae</taxon>
        <taxon>Mucilaginibacter</taxon>
    </lineage>
</organism>
<accession>A0A2H9VMY3</accession>
<protein>
    <submittedName>
        <fullName evidence="1">Uncharacterized protein</fullName>
    </submittedName>
</protein>
<dbReference type="AlphaFoldDB" id="A0A2H9VMY3"/>
<sequence length="43" mass="4726">MKKVNVTPTDLLLKALDLELKAMLKADLKAFRAKQANSNKLAA</sequence>
<evidence type="ECO:0000313" key="1">
    <source>
        <dbReference type="EMBL" id="PJJ79692.1"/>
    </source>
</evidence>
<gene>
    <name evidence="1" type="ORF">CLV57_2829</name>
</gene>